<dbReference type="InterPro" id="IPR004422">
    <property type="entry name" value="RFAP_synthase"/>
</dbReference>
<evidence type="ECO:0000256" key="2">
    <source>
        <dbReference type="ARBA" id="ARBA00022741"/>
    </source>
</evidence>
<accession>A0A9X2FC38</accession>
<reference evidence="7" key="1">
    <citation type="submission" date="2022-06" db="EMBL/GenBank/DDBJ databases">
        <title>Aeoliella straminimaris, a novel planctomycete from sediments.</title>
        <authorList>
            <person name="Vitorino I.R."/>
            <person name="Lage O.M."/>
        </authorList>
    </citation>
    <scope>NUCLEOTIDE SEQUENCE</scope>
    <source>
        <strain evidence="7">ICT_H6.2</strain>
    </source>
</reference>
<evidence type="ECO:0000259" key="6">
    <source>
        <dbReference type="Pfam" id="PF08544"/>
    </source>
</evidence>
<evidence type="ECO:0000256" key="3">
    <source>
        <dbReference type="ARBA" id="ARBA00022777"/>
    </source>
</evidence>
<dbReference type="GO" id="GO:0005524">
    <property type="term" value="F:ATP binding"/>
    <property type="evidence" value="ECO:0007669"/>
    <property type="project" value="UniProtKB-KW"/>
</dbReference>
<feature type="domain" description="GHMP kinase C-terminal" evidence="6">
    <location>
        <begin position="219"/>
        <end position="301"/>
    </location>
</feature>
<feature type="domain" description="GHMP kinase N-terminal" evidence="5">
    <location>
        <begin position="63"/>
        <end position="133"/>
    </location>
</feature>
<keyword evidence="8" id="KW-1185">Reference proteome</keyword>
<keyword evidence="3" id="KW-0418">Kinase</keyword>
<evidence type="ECO:0000313" key="8">
    <source>
        <dbReference type="Proteomes" id="UP001155241"/>
    </source>
</evidence>
<dbReference type="SUPFAM" id="SSF54211">
    <property type="entry name" value="Ribosomal protein S5 domain 2-like"/>
    <property type="match status" value="1"/>
</dbReference>
<dbReference type="GO" id="GO:0016301">
    <property type="term" value="F:kinase activity"/>
    <property type="evidence" value="ECO:0007669"/>
    <property type="project" value="UniProtKB-KW"/>
</dbReference>
<evidence type="ECO:0000259" key="5">
    <source>
        <dbReference type="Pfam" id="PF00288"/>
    </source>
</evidence>
<dbReference type="PANTHER" id="PTHR20861">
    <property type="entry name" value="HOMOSERINE/4-DIPHOSPHOCYTIDYL-2-C-METHYL-D-ERYTHRITOL KINASE"/>
    <property type="match status" value="1"/>
</dbReference>
<name>A0A9X2FC38_9BACT</name>
<proteinExistence type="predicted"/>
<protein>
    <recommendedName>
        <fullName evidence="9">GHMP kinase C-terminal domain-containing protein</fullName>
    </recommendedName>
</protein>
<keyword evidence="2" id="KW-0547">Nucleotide-binding</keyword>
<gene>
    <name evidence="7" type="ORF">NG895_16075</name>
</gene>
<keyword evidence="1" id="KW-0808">Transferase</keyword>
<dbReference type="EMBL" id="JAMXLR010000055">
    <property type="protein sequence ID" value="MCO6045428.1"/>
    <property type="molecule type" value="Genomic_DNA"/>
</dbReference>
<dbReference type="AlphaFoldDB" id="A0A9X2FC38"/>
<dbReference type="InterPro" id="IPR020568">
    <property type="entry name" value="Ribosomal_Su5_D2-typ_SF"/>
</dbReference>
<evidence type="ECO:0000313" key="7">
    <source>
        <dbReference type="EMBL" id="MCO6045428.1"/>
    </source>
</evidence>
<evidence type="ECO:0008006" key="9">
    <source>
        <dbReference type="Google" id="ProtNLM"/>
    </source>
</evidence>
<dbReference type="Proteomes" id="UP001155241">
    <property type="component" value="Unassembled WGS sequence"/>
</dbReference>
<evidence type="ECO:0000256" key="1">
    <source>
        <dbReference type="ARBA" id="ARBA00022679"/>
    </source>
</evidence>
<comment type="caution">
    <text evidence="7">The sequence shown here is derived from an EMBL/GenBank/DDBJ whole genome shotgun (WGS) entry which is preliminary data.</text>
</comment>
<keyword evidence="4" id="KW-0067">ATP-binding</keyword>
<dbReference type="InterPro" id="IPR006204">
    <property type="entry name" value="GHMP_kinase_N_dom"/>
</dbReference>
<evidence type="ECO:0000256" key="4">
    <source>
        <dbReference type="ARBA" id="ARBA00022840"/>
    </source>
</evidence>
<dbReference type="Pfam" id="PF08544">
    <property type="entry name" value="GHMP_kinases_C"/>
    <property type="match status" value="1"/>
</dbReference>
<organism evidence="7 8">
    <name type="scientific">Aeoliella straminimaris</name>
    <dbReference type="NCBI Taxonomy" id="2954799"/>
    <lineage>
        <taxon>Bacteria</taxon>
        <taxon>Pseudomonadati</taxon>
        <taxon>Planctomycetota</taxon>
        <taxon>Planctomycetia</taxon>
        <taxon>Pirellulales</taxon>
        <taxon>Lacipirellulaceae</taxon>
        <taxon>Aeoliella</taxon>
    </lineage>
</organism>
<dbReference type="PIRSF" id="PIRSF004884">
    <property type="entry name" value="Sugar_kin_arch"/>
    <property type="match status" value="1"/>
</dbReference>
<dbReference type="PANTHER" id="PTHR20861:SF1">
    <property type="entry name" value="HOMOSERINE KINASE"/>
    <property type="match status" value="1"/>
</dbReference>
<dbReference type="RefSeq" id="WP_252853541.1">
    <property type="nucleotide sequence ID" value="NZ_JAMXLR010000055.1"/>
</dbReference>
<dbReference type="Pfam" id="PF00288">
    <property type="entry name" value="GHMP_kinases_N"/>
    <property type="match status" value="1"/>
</dbReference>
<sequence>MAAANGSLTIECGARLHFGLWAWGEMHTRQFGGVGMMIDRPRLLVRFTPEERFEAIGKLTSRVQAVAERCAKRWNLPCLPPVRVEVLEHPPQHAGFGLGTQISLAVARGLADFLGKRSSSPQQLAMVAGRGLRSAIGTHGFECGGLLVDAGKGREEAVGTLGERVAVPREWRVLLVMPNAVGGIAGEAELSAFANLPPVPVETTRQLQRLATQTIVPSCQAADFDNFARGVYMYGHTAGLCFAAVQGGPYANAEVTRVVELLRSLGAEGVGQSSWGPTVFAMARHEDQATELRAKLLAQLPNGGYTIAMAAAKNDGAKLHREP</sequence>
<dbReference type="InterPro" id="IPR013750">
    <property type="entry name" value="GHMP_kinase_C_dom"/>
</dbReference>